<dbReference type="PROSITE" id="PS50929">
    <property type="entry name" value="ABC_TM1F"/>
    <property type="match status" value="1"/>
</dbReference>
<dbReference type="OrthoDB" id="9787557at2"/>
<dbReference type="PROSITE" id="PS50893">
    <property type="entry name" value="ABC_TRANSPORTER_2"/>
    <property type="match status" value="1"/>
</dbReference>
<evidence type="ECO:0000256" key="3">
    <source>
        <dbReference type="ARBA" id="ARBA00022741"/>
    </source>
</evidence>
<dbReference type="InterPro" id="IPR027417">
    <property type="entry name" value="P-loop_NTPase"/>
</dbReference>
<dbReference type="InterPro" id="IPR036640">
    <property type="entry name" value="ABC1_TM_sf"/>
</dbReference>
<evidence type="ECO:0000256" key="5">
    <source>
        <dbReference type="ARBA" id="ARBA00022989"/>
    </source>
</evidence>
<dbReference type="GO" id="GO:0030256">
    <property type="term" value="C:type I protein secretion system complex"/>
    <property type="evidence" value="ECO:0007669"/>
    <property type="project" value="InterPro"/>
</dbReference>
<dbReference type="AlphaFoldDB" id="A0A553WAY8"/>
<keyword evidence="4" id="KW-0067">ATP-binding</keyword>
<keyword evidence="2 7" id="KW-0812">Transmembrane</keyword>
<comment type="caution">
    <text evidence="10">The sequence shown here is derived from an EMBL/GenBank/DDBJ whole genome shotgun (WGS) entry which is preliminary data.</text>
</comment>
<dbReference type="GO" id="GO:0034040">
    <property type="term" value="F:ATPase-coupled lipid transmembrane transporter activity"/>
    <property type="evidence" value="ECO:0007669"/>
    <property type="project" value="TreeGrafter"/>
</dbReference>
<evidence type="ECO:0000259" key="8">
    <source>
        <dbReference type="PROSITE" id="PS50893"/>
    </source>
</evidence>
<dbReference type="Gene3D" id="3.40.50.300">
    <property type="entry name" value="P-loop containing nucleotide triphosphate hydrolases"/>
    <property type="match status" value="1"/>
</dbReference>
<evidence type="ECO:0000313" key="11">
    <source>
        <dbReference type="Proteomes" id="UP000320160"/>
    </source>
</evidence>
<name>A0A553WAY8_9SPHN</name>
<dbReference type="EMBL" id="VKKU01000002">
    <property type="protein sequence ID" value="TSB01858.1"/>
    <property type="molecule type" value="Genomic_DNA"/>
</dbReference>
<dbReference type="PANTHER" id="PTHR24221">
    <property type="entry name" value="ATP-BINDING CASSETTE SUB-FAMILY B"/>
    <property type="match status" value="1"/>
</dbReference>
<evidence type="ECO:0000256" key="7">
    <source>
        <dbReference type="SAM" id="Phobius"/>
    </source>
</evidence>
<protein>
    <submittedName>
        <fullName evidence="10">Type I secretion system permease/ATPase</fullName>
    </submittedName>
</protein>
<keyword evidence="3" id="KW-0547">Nucleotide-binding</keyword>
<dbReference type="GO" id="GO:0140359">
    <property type="term" value="F:ABC-type transporter activity"/>
    <property type="evidence" value="ECO:0007669"/>
    <property type="project" value="InterPro"/>
</dbReference>
<dbReference type="InterPro" id="IPR017871">
    <property type="entry name" value="ABC_transporter-like_CS"/>
</dbReference>
<sequence length="582" mass="62257">MISVLTGGNAAKPLAHALQQCRQHLLQAAIFSALLNLLYLAPALYMMQVYDRVVPTRGVQTLVVLTVIYIFAVITLAALDWLRSRLLVRAAARLDRLLVSDVLKALLAMPDAARGKSGSVLREFDTFRQTMTGPSVVALFDAPWAPIYILVCFLLHPLIGLFALVCAATLFLVGYLNERAMKDSLSRAMTDQQTAYRAIEGTLRSSGIVRALGMSEGLIARHLEERRAATGSQAQTAFISAKYVSITKAARIAMQSFALGLGALLAIDQQISAGAIFASALLLSRALAPLESITAAWRNTVQARVALDGLNTVFNAQQDAVTPTRLPEPTGKIDVEHVTVNAPDQKTAILHDINLAVGAGEFIGIVGPSGAGKSTLLRAMAGELPVHEGAIRLDGASLGDWPDDQRAASCGYVPQEASLMAGTIKDNIARFQTEIAPDMRGLDEEVVRVAKLCGAHDFILRLPQAYDTMLGPDGIGLSVGQAQRIALARALFGSPAVLLLDEPNAHLDAEGESHLIATLADLKRQKVTIIIVAHRLRVLESSDKLLVLRAGRVEQYGKSDRVIRRLSEGAAKASSPAGPLST</sequence>
<evidence type="ECO:0000256" key="6">
    <source>
        <dbReference type="ARBA" id="ARBA00023136"/>
    </source>
</evidence>
<dbReference type="Pfam" id="PF00005">
    <property type="entry name" value="ABC_tran"/>
    <property type="match status" value="1"/>
</dbReference>
<dbReference type="Gene3D" id="1.20.1560.10">
    <property type="entry name" value="ABC transporter type 1, transmembrane domain"/>
    <property type="match status" value="1"/>
</dbReference>
<organism evidence="10 11">
    <name type="scientific">Sphingorhabdus contaminans</name>
    <dbReference type="NCBI Taxonomy" id="1343899"/>
    <lineage>
        <taxon>Bacteria</taxon>
        <taxon>Pseudomonadati</taxon>
        <taxon>Pseudomonadota</taxon>
        <taxon>Alphaproteobacteria</taxon>
        <taxon>Sphingomonadales</taxon>
        <taxon>Sphingomonadaceae</taxon>
        <taxon>Sphingorhabdus</taxon>
    </lineage>
</organism>
<dbReference type="InterPro" id="IPR010128">
    <property type="entry name" value="ATPase_T1SS_PrtD-like"/>
</dbReference>
<evidence type="ECO:0000256" key="2">
    <source>
        <dbReference type="ARBA" id="ARBA00022692"/>
    </source>
</evidence>
<dbReference type="InterPro" id="IPR011527">
    <property type="entry name" value="ABC1_TM_dom"/>
</dbReference>
<keyword evidence="6 7" id="KW-0472">Membrane</keyword>
<dbReference type="InterPro" id="IPR039421">
    <property type="entry name" value="Type_1_exporter"/>
</dbReference>
<evidence type="ECO:0000313" key="10">
    <source>
        <dbReference type="EMBL" id="TSB01858.1"/>
    </source>
</evidence>
<proteinExistence type="predicted"/>
<dbReference type="PANTHER" id="PTHR24221:SF248">
    <property type="entry name" value="ABC TRANSPORTER TRANSMEMBRANE REGION"/>
    <property type="match status" value="1"/>
</dbReference>
<feature type="transmembrane region" description="Helical" evidence="7">
    <location>
        <begin position="59"/>
        <end position="79"/>
    </location>
</feature>
<feature type="domain" description="ABC transporter" evidence="8">
    <location>
        <begin position="333"/>
        <end position="575"/>
    </location>
</feature>
<evidence type="ECO:0000259" key="9">
    <source>
        <dbReference type="PROSITE" id="PS50929"/>
    </source>
</evidence>
<accession>A0A553WAY8</accession>
<dbReference type="Pfam" id="PF00664">
    <property type="entry name" value="ABC_membrane"/>
    <property type="match status" value="1"/>
</dbReference>
<dbReference type="GO" id="GO:0016887">
    <property type="term" value="F:ATP hydrolysis activity"/>
    <property type="evidence" value="ECO:0007669"/>
    <property type="project" value="InterPro"/>
</dbReference>
<dbReference type="NCBIfam" id="TIGR01842">
    <property type="entry name" value="type_I_sec_PrtD"/>
    <property type="match status" value="1"/>
</dbReference>
<feature type="transmembrane region" description="Helical" evidence="7">
    <location>
        <begin position="147"/>
        <end position="176"/>
    </location>
</feature>
<feature type="transmembrane region" description="Helical" evidence="7">
    <location>
        <begin position="25"/>
        <end position="47"/>
    </location>
</feature>
<feature type="domain" description="ABC transmembrane type-1" evidence="9">
    <location>
        <begin position="28"/>
        <end position="302"/>
    </location>
</feature>
<dbReference type="Proteomes" id="UP000320160">
    <property type="component" value="Unassembled WGS sequence"/>
</dbReference>
<dbReference type="RefSeq" id="WP_143777078.1">
    <property type="nucleotide sequence ID" value="NZ_VKKU01000002.1"/>
</dbReference>
<dbReference type="InterPro" id="IPR003439">
    <property type="entry name" value="ABC_transporter-like_ATP-bd"/>
</dbReference>
<dbReference type="GO" id="GO:0030253">
    <property type="term" value="P:protein secretion by the type I secretion system"/>
    <property type="evidence" value="ECO:0007669"/>
    <property type="project" value="InterPro"/>
</dbReference>
<gene>
    <name evidence="10" type="ORF">FOM92_11885</name>
</gene>
<dbReference type="PROSITE" id="PS00211">
    <property type="entry name" value="ABC_TRANSPORTER_1"/>
    <property type="match status" value="1"/>
</dbReference>
<dbReference type="GO" id="GO:0005886">
    <property type="term" value="C:plasma membrane"/>
    <property type="evidence" value="ECO:0007669"/>
    <property type="project" value="UniProtKB-SubCell"/>
</dbReference>
<comment type="subcellular location">
    <subcellularLocation>
        <location evidence="1">Cell membrane</location>
        <topology evidence="1">Multi-pass membrane protein</topology>
    </subcellularLocation>
</comment>
<dbReference type="SUPFAM" id="SSF90123">
    <property type="entry name" value="ABC transporter transmembrane region"/>
    <property type="match status" value="1"/>
</dbReference>
<evidence type="ECO:0000256" key="1">
    <source>
        <dbReference type="ARBA" id="ARBA00004651"/>
    </source>
</evidence>
<reference evidence="10 11" key="1">
    <citation type="submission" date="2019-07" db="EMBL/GenBank/DDBJ databases">
        <authorList>
            <person name="Park M."/>
        </authorList>
    </citation>
    <scope>NUCLEOTIDE SEQUENCE [LARGE SCALE GENOMIC DNA]</scope>
    <source>
        <strain evidence="10 11">KCTC32445</strain>
    </source>
</reference>
<keyword evidence="5 7" id="KW-1133">Transmembrane helix</keyword>
<dbReference type="SUPFAM" id="SSF52540">
    <property type="entry name" value="P-loop containing nucleoside triphosphate hydrolases"/>
    <property type="match status" value="1"/>
</dbReference>
<keyword evidence="11" id="KW-1185">Reference proteome</keyword>
<dbReference type="SMART" id="SM00382">
    <property type="entry name" value="AAA"/>
    <property type="match status" value="1"/>
</dbReference>
<dbReference type="InterPro" id="IPR003593">
    <property type="entry name" value="AAA+_ATPase"/>
</dbReference>
<evidence type="ECO:0000256" key="4">
    <source>
        <dbReference type="ARBA" id="ARBA00022840"/>
    </source>
</evidence>
<dbReference type="GO" id="GO:0005524">
    <property type="term" value="F:ATP binding"/>
    <property type="evidence" value="ECO:0007669"/>
    <property type="project" value="UniProtKB-KW"/>
</dbReference>